<dbReference type="FunFam" id="2.40.50.140:FF:000015">
    <property type="entry name" value="Eukaryotic translation initiation factor 2 subunit alpha"/>
    <property type="match status" value="1"/>
</dbReference>
<dbReference type="PANTHER" id="PTHR10602">
    <property type="entry name" value="EUKARYOTIC TRANSLATION INITIATION FACTOR 2 SUBUNIT 1"/>
    <property type="match status" value="1"/>
</dbReference>
<dbReference type="InterPro" id="IPR024055">
    <property type="entry name" value="TIF2_asu_C"/>
</dbReference>
<dbReference type="Gene3D" id="3.30.70.1130">
    <property type="entry name" value="EIF_2_alpha"/>
    <property type="match status" value="1"/>
</dbReference>
<dbReference type="CDD" id="cd04452">
    <property type="entry name" value="S1_IF2_alpha"/>
    <property type="match status" value="1"/>
</dbReference>
<evidence type="ECO:0000256" key="1">
    <source>
        <dbReference type="ARBA" id="ARBA00007223"/>
    </source>
</evidence>
<dbReference type="GO" id="GO:0003743">
    <property type="term" value="F:translation initiation factor activity"/>
    <property type="evidence" value="ECO:0007669"/>
    <property type="project" value="UniProtKB-KW"/>
</dbReference>
<accession>A0AAW2LY45</accession>
<sequence length="303" mass="34400">MAPNLNCRMYEQKFPEMDTPVMIQIKSINPGTCAYVSLLEYDDMEAMLSFTELSRRRIRSIASLVRIGRVEPVMVLHVDPDKGFVNLSKRRISQDDATACLERYNKSKHVHSILRHVAETMDVHLEELYVHVGWPLYRKYGHAFEAFKLIVSDPDSVLSSLTLEVIKVVPAISDEVKQALVENIQRRVMPQAVKVRAEVEIKCFELDGFFTLSPVKMSLVGPPLYVLNTQTLNKEQGIEVLNKAISACTEEIERHKGKVSVKTAPRAVIERDEKLLADDLSEINLDNDEVLSSDLDSEEEEDT</sequence>
<dbReference type="Gene3D" id="2.40.50.140">
    <property type="entry name" value="Nucleic acid-binding proteins"/>
    <property type="match status" value="1"/>
</dbReference>
<reference evidence="6" key="1">
    <citation type="submission" date="2020-06" db="EMBL/GenBank/DDBJ databases">
        <authorList>
            <person name="Li T."/>
            <person name="Hu X."/>
            <person name="Zhang T."/>
            <person name="Song X."/>
            <person name="Zhang H."/>
            <person name="Dai N."/>
            <person name="Sheng W."/>
            <person name="Hou X."/>
            <person name="Wei L."/>
        </authorList>
    </citation>
    <scope>NUCLEOTIDE SEQUENCE</scope>
    <source>
        <strain evidence="6">G01</strain>
        <tissue evidence="6">Leaf</tissue>
    </source>
</reference>
<dbReference type="InterPro" id="IPR024054">
    <property type="entry name" value="TIF2_asu_middle_sf"/>
</dbReference>
<keyword evidence="4" id="KW-0648">Protein biosynthesis</keyword>
<dbReference type="SUPFAM" id="SSF50249">
    <property type="entry name" value="Nucleic acid-binding proteins"/>
    <property type="match status" value="1"/>
</dbReference>
<dbReference type="GO" id="GO:0043022">
    <property type="term" value="F:ribosome binding"/>
    <property type="evidence" value="ECO:0007669"/>
    <property type="project" value="TreeGrafter"/>
</dbReference>
<reference evidence="6" key="2">
    <citation type="journal article" date="2024" name="Plant">
        <title>Genomic evolution and insights into agronomic trait innovations of Sesamum species.</title>
        <authorList>
            <person name="Miao H."/>
            <person name="Wang L."/>
            <person name="Qu L."/>
            <person name="Liu H."/>
            <person name="Sun Y."/>
            <person name="Le M."/>
            <person name="Wang Q."/>
            <person name="Wei S."/>
            <person name="Zheng Y."/>
            <person name="Lin W."/>
            <person name="Duan Y."/>
            <person name="Cao H."/>
            <person name="Xiong S."/>
            <person name="Wang X."/>
            <person name="Wei L."/>
            <person name="Li C."/>
            <person name="Ma Q."/>
            <person name="Ju M."/>
            <person name="Zhao R."/>
            <person name="Li G."/>
            <person name="Mu C."/>
            <person name="Tian Q."/>
            <person name="Mei H."/>
            <person name="Zhang T."/>
            <person name="Gao T."/>
            <person name="Zhang H."/>
        </authorList>
    </citation>
    <scope>NUCLEOTIDE SEQUENCE</scope>
    <source>
        <strain evidence="6">G01</strain>
    </source>
</reference>
<evidence type="ECO:0000259" key="5">
    <source>
        <dbReference type="PROSITE" id="PS50126"/>
    </source>
</evidence>
<dbReference type="EMBL" id="JACGWK010000012">
    <property type="protein sequence ID" value="KAL0323455.1"/>
    <property type="molecule type" value="Genomic_DNA"/>
</dbReference>
<keyword evidence="3" id="KW-0597">Phosphoprotein</keyword>
<comment type="caution">
    <text evidence="6">The sequence shown here is derived from an EMBL/GenBank/DDBJ whole genome shotgun (WGS) entry which is preliminary data.</text>
</comment>
<organism evidence="6">
    <name type="scientific">Sesamum angustifolium</name>
    <dbReference type="NCBI Taxonomy" id="2727405"/>
    <lineage>
        <taxon>Eukaryota</taxon>
        <taxon>Viridiplantae</taxon>
        <taxon>Streptophyta</taxon>
        <taxon>Embryophyta</taxon>
        <taxon>Tracheophyta</taxon>
        <taxon>Spermatophyta</taxon>
        <taxon>Magnoliopsida</taxon>
        <taxon>eudicotyledons</taxon>
        <taxon>Gunneridae</taxon>
        <taxon>Pentapetalae</taxon>
        <taxon>asterids</taxon>
        <taxon>lamiids</taxon>
        <taxon>Lamiales</taxon>
        <taxon>Pedaliaceae</taxon>
        <taxon>Sesamum</taxon>
    </lineage>
</organism>
<keyword evidence="2 6" id="KW-0396">Initiation factor</keyword>
<dbReference type="InterPro" id="IPR003029">
    <property type="entry name" value="S1_domain"/>
</dbReference>
<feature type="domain" description="S1 motif" evidence="5">
    <location>
        <begin position="18"/>
        <end position="90"/>
    </location>
</feature>
<protein>
    <submittedName>
        <fullName evidence="6">Eukaryotic translation initiation factor 2 subunit alpha</fullName>
    </submittedName>
</protein>
<evidence type="ECO:0000256" key="4">
    <source>
        <dbReference type="ARBA" id="ARBA00022917"/>
    </source>
</evidence>
<dbReference type="GO" id="GO:0005850">
    <property type="term" value="C:eukaryotic translation initiation factor 2 complex"/>
    <property type="evidence" value="ECO:0007669"/>
    <property type="project" value="TreeGrafter"/>
</dbReference>
<comment type="similarity">
    <text evidence="1">Belongs to the eIF-2-alpha family.</text>
</comment>
<dbReference type="GO" id="GO:0003723">
    <property type="term" value="F:RNA binding"/>
    <property type="evidence" value="ECO:0007669"/>
    <property type="project" value="InterPro"/>
</dbReference>
<name>A0AAW2LY45_9LAMI</name>
<dbReference type="AlphaFoldDB" id="A0AAW2LY45"/>
<evidence type="ECO:0000256" key="3">
    <source>
        <dbReference type="ARBA" id="ARBA00022553"/>
    </source>
</evidence>
<dbReference type="GO" id="GO:0033290">
    <property type="term" value="C:eukaryotic 48S preinitiation complex"/>
    <property type="evidence" value="ECO:0007669"/>
    <property type="project" value="TreeGrafter"/>
</dbReference>
<dbReference type="SUPFAM" id="SSF116742">
    <property type="entry name" value="eIF2alpha middle domain-like"/>
    <property type="match status" value="1"/>
</dbReference>
<dbReference type="InterPro" id="IPR044126">
    <property type="entry name" value="S1_IF2_alpha"/>
</dbReference>
<dbReference type="InterPro" id="IPR011488">
    <property type="entry name" value="TIF_2_asu"/>
</dbReference>
<dbReference type="PANTHER" id="PTHR10602:SF0">
    <property type="entry name" value="EUKARYOTIC TRANSLATION INITIATION FACTOR 2 SUBUNIT 1"/>
    <property type="match status" value="1"/>
</dbReference>
<dbReference type="FunFam" id="1.10.150.190:FF:000003">
    <property type="entry name" value="Eukaryotic translation initiation factor 2 subunit alpha"/>
    <property type="match status" value="1"/>
</dbReference>
<gene>
    <name evidence="6" type="ORF">Sangu_1964800</name>
</gene>
<evidence type="ECO:0000313" key="6">
    <source>
        <dbReference type="EMBL" id="KAL0323455.1"/>
    </source>
</evidence>
<dbReference type="InterPro" id="IPR012340">
    <property type="entry name" value="NA-bd_OB-fold"/>
</dbReference>
<dbReference type="Pfam" id="PF07541">
    <property type="entry name" value="EIF_2_alpha"/>
    <property type="match status" value="1"/>
</dbReference>
<dbReference type="SMART" id="SM00316">
    <property type="entry name" value="S1"/>
    <property type="match status" value="1"/>
</dbReference>
<dbReference type="SUPFAM" id="SSF110993">
    <property type="entry name" value="eIF-2-alpha, C-terminal domain"/>
    <property type="match status" value="1"/>
</dbReference>
<dbReference type="PROSITE" id="PS50126">
    <property type="entry name" value="S1"/>
    <property type="match status" value="1"/>
</dbReference>
<dbReference type="Gene3D" id="1.10.150.190">
    <property type="entry name" value="Translation initiation factor 2, subunit 1, domain 2"/>
    <property type="match status" value="1"/>
</dbReference>
<evidence type="ECO:0000256" key="2">
    <source>
        <dbReference type="ARBA" id="ARBA00022540"/>
    </source>
</evidence>
<proteinExistence type="inferred from homology"/>